<name>A0ABN6TEI5_9BURK</name>
<dbReference type="PROSITE" id="PS51384">
    <property type="entry name" value="FAD_FR"/>
    <property type="match status" value="1"/>
</dbReference>
<reference evidence="3" key="1">
    <citation type="submission" date="2022-11" db="EMBL/GenBank/DDBJ databases">
        <title>Isolation and characterization of PLA-degrading bacterium Massilia sp. from Antarctic soil.</title>
        <authorList>
            <person name="Sato K."/>
            <person name="Gomez-Fuentes C."/>
            <person name="Ahmad S.A."/>
            <person name="Zulkharnain A."/>
        </authorList>
    </citation>
    <scope>NUCLEOTIDE SEQUENCE</scope>
    <source>
        <strain evidence="3">N-3</strain>
    </source>
</reference>
<dbReference type="PANTHER" id="PTHR30212:SF2">
    <property type="entry name" value="PROTEIN YIIM"/>
    <property type="match status" value="1"/>
</dbReference>
<dbReference type="SUPFAM" id="SSF63380">
    <property type="entry name" value="Riboflavin synthase domain-like"/>
    <property type="match status" value="1"/>
</dbReference>
<keyword evidence="4" id="KW-1185">Reference proteome</keyword>
<proteinExistence type="predicted"/>
<dbReference type="PANTHER" id="PTHR30212">
    <property type="entry name" value="PROTEIN YIIM"/>
    <property type="match status" value="1"/>
</dbReference>
<dbReference type="InterPro" id="IPR052353">
    <property type="entry name" value="Benzoxazolinone_Detox_Enz"/>
</dbReference>
<dbReference type="Gene3D" id="3.40.50.80">
    <property type="entry name" value="Nucleotide-binding domain of ferredoxin-NADP reductase (FNR) module"/>
    <property type="match status" value="1"/>
</dbReference>
<protein>
    <submittedName>
        <fullName evidence="3">Oxidoreductase</fullName>
    </submittedName>
</protein>
<dbReference type="Proteomes" id="UP001163336">
    <property type="component" value="Chromosome"/>
</dbReference>
<feature type="domain" description="2Fe-2S ferredoxin-type" evidence="1">
    <location>
        <begin position="237"/>
        <end position="322"/>
    </location>
</feature>
<dbReference type="SUPFAM" id="SSF54292">
    <property type="entry name" value="2Fe-2S ferredoxin-like"/>
    <property type="match status" value="1"/>
</dbReference>
<evidence type="ECO:0000313" key="4">
    <source>
        <dbReference type="Proteomes" id="UP001163336"/>
    </source>
</evidence>
<dbReference type="InterPro" id="IPR039261">
    <property type="entry name" value="FNR_nucleotide-bd"/>
</dbReference>
<dbReference type="CDD" id="cd00207">
    <property type="entry name" value="fer2"/>
    <property type="match status" value="1"/>
</dbReference>
<evidence type="ECO:0000259" key="2">
    <source>
        <dbReference type="PROSITE" id="PS51384"/>
    </source>
</evidence>
<dbReference type="Gene3D" id="3.10.20.30">
    <property type="match status" value="1"/>
</dbReference>
<dbReference type="InterPro" id="IPR017927">
    <property type="entry name" value="FAD-bd_FR_type"/>
</dbReference>
<dbReference type="SUPFAM" id="SSF52343">
    <property type="entry name" value="Ferredoxin reductase-like, C-terminal NADP-linked domain"/>
    <property type="match status" value="1"/>
</dbReference>
<dbReference type="InterPro" id="IPR012675">
    <property type="entry name" value="Beta-grasp_dom_sf"/>
</dbReference>
<organism evidence="3 4">
    <name type="scientific">Massilia varians</name>
    <dbReference type="NCBI Taxonomy" id="457921"/>
    <lineage>
        <taxon>Bacteria</taxon>
        <taxon>Pseudomonadati</taxon>
        <taxon>Pseudomonadota</taxon>
        <taxon>Betaproteobacteria</taxon>
        <taxon>Burkholderiales</taxon>
        <taxon>Oxalobacteraceae</taxon>
        <taxon>Telluria group</taxon>
        <taxon>Massilia</taxon>
    </lineage>
</organism>
<dbReference type="EMBL" id="AP026966">
    <property type="protein sequence ID" value="BDT59540.1"/>
    <property type="molecule type" value="Genomic_DNA"/>
</dbReference>
<dbReference type="InterPro" id="IPR036010">
    <property type="entry name" value="2Fe-2S_ferredoxin-like_sf"/>
</dbReference>
<dbReference type="InterPro" id="IPR017938">
    <property type="entry name" value="Riboflavin_synthase-like_b-brl"/>
</dbReference>
<dbReference type="RefSeq" id="WP_281908279.1">
    <property type="nucleotide sequence ID" value="NZ_AP026966.1"/>
</dbReference>
<gene>
    <name evidence="3" type="ORF">MasN3_30340</name>
</gene>
<feature type="domain" description="FAD-binding FR-type" evidence="2">
    <location>
        <begin position="9"/>
        <end position="111"/>
    </location>
</feature>
<dbReference type="PRINTS" id="PR00409">
    <property type="entry name" value="PHDIOXRDTASE"/>
</dbReference>
<dbReference type="Gene3D" id="2.40.30.10">
    <property type="entry name" value="Translation factors"/>
    <property type="match status" value="1"/>
</dbReference>
<dbReference type="Pfam" id="PF00111">
    <property type="entry name" value="Fer2"/>
    <property type="match status" value="1"/>
</dbReference>
<sequence length="322" mass="34034">MNAPLPQSAARLQVRLQSVSYVTRDIQVFEFVSTSGATLPATTPGAHVDVHLGNGITRSYSLLQAEGCPERYLVGVKRDPNSRGGSRYMHEQLRVGVSLELSGPRNHFPLVEDAAHTVLIAGGIGITPILCMAERLEAIGASFELWYASRSRDDLGFLPALARFGERVRLHVDEEAGTVLDLGAVVAAAPSGSHFYCCGPAPMLAAYEAATAGCAPGTVHLERFGASQPVATGGDGFVVQLARRGVELRVPAGATILQVLKENGVAVDSSCEAGICGCCEVAVLEGEVDHRDEVLTASQRASNTSMMVCCSRATCERLVLDL</sequence>
<accession>A0ABN6TEI5</accession>
<dbReference type="PROSITE" id="PS51085">
    <property type="entry name" value="2FE2S_FER_2"/>
    <property type="match status" value="1"/>
</dbReference>
<evidence type="ECO:0000313" key="3">
    <source>
        <dbReference type="EMBL" id="BDT59540.1"/>
    </source>
</evidence>
<dbReference type="CDD" id="cd06185">
    <property type="entry name" value="PDR_like"/>
    <property type="match status" value="1"/>
</dbReference>
<dbReference type="InterPro" id="IPR001041">
    <property type="entry name" value="2Fe-2S_ferredoxin-type"/>
</dbReference>
<evidence type="ECO:0000259" key="1">
    <source>
        <dbReference type="PROSITE" id="PS51085"/>
    </source>
</evidence>